<accession>A0A6A4HFA5</accession>
<dbReference type="AlphaFoldDB" id="A0A6A4HFA5"/>
<keyword evidence="7" id="KW-1185">Reference proteome</keyword>
<evidence type="ECO:0000256" key="4">
    <source>
        <dbReference type="PROSITE-ProRule" id="PRU00134"/>
    </source>
</evidence>
<dbReference type="SUPFAM" id="SSF144232">
    <property type="entry name" value="HIT/MYND zinc finger-like"/>
    <property type="match status" value="1"/>
</dbReference>
<dbReference type="OrthoDB" id="3066878at2759"/>
<keyword evidence="3" id="KW-0862">Zinc</keyword>
<keyword evidence="1" id="KW-0479">Metal-binding</keyword>
<dbReference type="Pfam" id="PF01753">
    <property type="entry name" value="zf-MYND"/>
    <property type="match status" value="1"/>
</dbReference>
<sequence length="116" mass="13378">MPPRTSFDFTDTLWLSEFGAAWKEAIEKATHFDGLRQNYKKTTVICANSKCTTTPDQYHFVQVCSRCRSNVYCSYECQKTDWNDGHREACRGNDLVRTPCNSRSIPAQQLYLTIIP</sequence>
<organism evidence="6 7">
    <name type="scientific">Gymnopus androsaceus JB14</name>
    <dbReference type="NCBI Taxonomy" id="1447944"/>
    <lineage>
        <taxon>Eukaryota</taxon>
        <taxon>Fungi</taxon>
        <taxon>Dikarya</taxon>
        <taxon>Basidiomycota</taxon>
        <taxon>Agaricomycotina</taxon>
        <taxon>Agaricomycetes</taxon>
        <taxon>Agaricomycetidae</taxon>
        <taxon>Agaricales</taxon>
        <taxon>Marasmiineae</taxon>
        <taxon>Omphalotaceae</taxon>
        <taxon>Gymnopus</taxon>
    </lineage>
</organism>
<dbReference type="PROSITE" id="PS50865">
    <property type="entry name" value="ZF_MYND_2"/>
    <property type="match status" value="1"/>
</dbReference>
<evidence type="ECO:0000256" key="1">
    <source>
        <dbReference type="ARBA" id="ARBA00022723"/>
    </source>
</evidence>
<gene>
    <name evidence="6" type="ORF">BT96DRAFT_139998</name>
</gene>
<evidence type="ECO:0000313" key="7">
    <source>
        <dbReference type="Proteomes" id="UP000799118"/>
    </source>
</evidence>
<dbReference type="InterPro" id="IPR002893">
    <property type="entry name" value="Znf_MYND"/>
</dbReference>
<evidence type="ECO:0000256" key="2">
    <source>
        <dbReference type="ARBA" id="ARBA00022771"/>
    </source>
</evidence>
<dbReference type="GO" id="GO:0008270">
    <property type="term" value="F:zinc ion binding"/>
    <property type="evidence" value="ECO:0007669"/>
    <property type="project" value="UniProtKB-KW"/>
</dbReference>
<proteinExistence type="predicted"/>
<feature type="domain" description="MYND-type" evidence="5">
    <location>
        <begin position="48"/>
        <end position="90"/>
    </location>
</feature>
<protein>
    <recommendedName>
        <fullName evidence="5">MYND-type domain-containing protein</fullName>
    </recommendedName>
</protein>
<evidence type="ECO:0000256" key="3">
    <source>
        <dbReference type="ARBA" id="ARBA00022833"/>
    </source>
</evidence>
<keyword evidence="2 4" id="KW-0863">Zinc-finger</keyword>
<evidence type="ECO:0000313" key="6">
    <source>
        <dbReference type="EMBL" id="KAE9395715.1"/>
    </source>
</evidence>
<dbReference type="Gene3D" id="6.10.140.2220">
    <property type="match status" value="1"/>
</dbReference>
<name>A0A6A4HFA5_9AGAR</name>
<dbReference type="EMBL" id="ML769526">
    <property type="protein sequence ID" value="KAE9395715.1"/>
    <property type="molecule type" value="Genomic_DNA"/>
</dbReference>
<evidence type="ECO:0000259" key="5">
    <source>
        <dbReference type="PROSITE" id="PS50865"/>
    </source>
</evidence>
<reference evidence="6" key="1">
    <citation type="journal article" date="2019" name="Environ. Microbiol.">
        <title>Fungal ecological strategies reflected in gene transcription - a case study of two litter decomposers.</title>
        <authorList>
            <person name="Barbi F."/>
            <person name="Kohler A."/>
            <person name="Barry K."/>
            <person name="Baskaran P."/>
            <person name="Daum C."/>
            <person name="Fauchery L."/>
            <person name="Ihrmark K."/>
            <person name="Kuo A."/>
            <person name="LaButti K."/>
            <person name="Lipzen A."/>
            <person name="Morin E."/>
            <person name="Grigoriev I.V."/>
            <person name="Henrissat B."/>
            <person name="Lindahl B."/>
            <person name="Martin F."/>
        </authorList>
    </citation>
    <scope>NUCLEOTIDE SEQUENCE</scope>
    <source>
        <strain evidence="6">JB14</strain>
    </source>
</reference>
<dbReference type="Proteomes" id="UP000799118">
    <property type="component" value="Unassembled WGS sequence"/>
</dbReference>